<dbReference type="InterPro" id="IPR020850">
    <property type="entry name" value="GED_dom"/>
</dbReference>
<dbReference type="STRING" id="1391915.U7Q8R8"/>
<dbReference type="OrthoDB" id="415706at2759"/>
<dbReference type="AlphaFoldDB" id="U7Q8R8"/>
<evidence type="ECO:0000313" key="3">
    <source>
        <dbReference type="Proteomes" id="UP000018087"/>
    </source>
</evidence>
<dbReference type="Proteomes" id="UP000018087">
    <property type="component" value="Unassembled WGS sequence"/>
</dbReference>
<sequence>MRAASSAERDAKEAAFCTAPGSAWRALPAILVDVDALLAECCLGLAWLGSPRATAGEQRQYLSRISSQFSTLVTAAVNGSYTDAAFFLETCCSGRRRGNILLTSKETKTMPQKIQTRYRRRLRAVVQNRLTRFAKDMHSRGQTGKTVCDSTSAERIENSNGKWIRRDDYVDEVKTAMAMSRGRELPGTFNPLVVGDLFRDQCRNWGRLADECAESVLQSCFAAVAATLRHITVQDTAEKILQSRINPAMAALKKDMADATARLLVSNVTGHPVMYNHYLTETVQKVPNDRLRASLNNILRSYSHDDARRRLNTIDYMEAYYKVALKSFVDNVSVLVVERCLLSKLTGLFNSDTIYAIADDDIRHLAGENPEATAERARLVEKKTCLEACENELRRLDKHRVPATDEAEDGTSTTD</sequence>
<dbReference type="eggNOG" id="KOG0446">
    <property type="taxonomic scope" value="Eukaryota"/>
</dbReference>
<reference evidence="3" key="1">
    <citation type="journal article" date="2014" name="Genome Announc.">
        <title>Genome sequence of the pathogenic fungus Sporothrix schenckii (ATCC 58251).</title>
        <authorList>
            <person name="Cuomo C.A."/>
            <person name="Rodriguez-Del Valle N."/>
            <person name="Perez-Sanchez L."/>
            <person name="Abouelleil A."/>
            <person name="Goldberg J."/>
            <person name="Young S."/>
            <person name="Zeng Q."/>
            <person name="Birren B.W."/>
        </authorList>
    </citation>
    <scope>NUCLEOTIDE SEQUENCE [LARGE SCALE GENOMIC DNA]</scope>
    <source>
        <strain evidence="3">ATCC 58251 / de Perez 2211183</strain>
    </source>
</reference>
<dbReference type="PROSITE" id="PS51388">
    <property type="entry name" value="GED"/>
    <property type="match status" value="1"/>
</dbReference>
<gene>
    <name evidence="2" type="ORF">HMPREF1624_01735</name>
</gene>
<dbReference type="EMBL" id="KI440842">
    <property type="protein sequence ID" value="ERT03420.1"/>
    <property type="molecule type" value="Genomic_DNA"/>
</dbReference>
<evidence type="ECO:0000259" key="1">
    <source>
        <dbReference type="PROSITE" id="PS51388"/>
    </source>
</evidence>
<organism evidence="2 3">
    <name type="scientific">Sporothrix schenckii (strain ATCC 58251 / de Perez 2211183)</name>
    <name type="common">Rose-picker's disease fungus</name>
    <dbReference type="NCBI Taxonomy" id="1391915"/>
    <lineage>
        <taxon>Eukaryota</taxon>
        <taxon>Fungi</taxon>
        <taxon>Dikarya</taxon>
        <taxon>Ascomycota</taxon>
        <taxon>Pezizomycotina</taxon>
        <taxon>Sordariomycetes</taxon>
        <taxon>Sordariomycetidae</taxon>
        <taxon>Ophiostomatales</taxon>
        <taxon>Ophiostomataceae</taxon>
        <taxon>Sporothrix</taxon>
    </lineage>
</organism>
<name>U7Q8R8_SPOS1</name>
<dbReference type="HOGENOM" id="CLU_046733_0_0_1"/>
<accession>U7Q8R8</accession>
<evidence type="ECO:0000313" key="2">
    <source>
        <dbReference type="EMBL" id="ERT03420.1"/>
    </source>
</evidence>
<proteinExistence type="predicted"/>
<feature type="domain" description="GED" evidence="1">
    <location>
        <begin position="310"/>
        <end position="401"/>
    </location>
</feature>
<keyword evidence="3" id="KW-1185">Reference proteome</keyword>
<protein>
    <recommendedName>
        <fullName evidence="1">GED domain-containing protein</fullName>
    </recommendedName>
</protein>
<dbReference type="Gene3D" id="1.20.120.1240">
    <property type="entry name" value="Dynamin, middle domain"/>
    <property type="match status" value="1"/>
</dbReference>